<dbReference type="SUPFAM" id="SSF52922">
    <property type="entry name" value="TK C-terminal domain-like"/>
    <property type="match status" value="1"/>
</dbReference>
<evidence type="ECO:0000256" key="2">
    <source>
        <dbReference type="ARBA" id="ARBA00022485"/>
    </source>
</evidence>
<evidence type="ECO:0000256" key="6">
    <source>
        <dbReference type="ARBA" id="ARBA00023014"/>
    </source>
</evidence>
<gene>
    <name evidence="8" type="ORF">UFOPK1493_02000</name>
</gene>
<dbReference type="Pfam" id="PF01558">
    <property type="entry name" value="POR"/>
    <property type="match status" value="1"/>
</dbReference>
<dbReference type="InterPro" id="IPR019752">
    <property type="entry name" value="Pyrv/ketoisovalerate_OxRed_cat"/>
</dbReference>
<dbReference type="AlphaFoldDB" id="A0A6J6DTN7"/>
<dbReference type="GO" id="GO:0045333">
    <property type="term" value="P:cellular respiration"/>
    <property type="evidence" value="ECO:0007669"/>
    <property type="project" value="UniProtKB-ARBA"/>
</dbReference>
<dbReference type="Gene3D" id="3.40.50.970">
    <property type="match status" value="2"/>
</dbReference>
<dbReference type="InterPro" id="IPR011766">
    <property type="entry name" value="TPP_enzyme_TPP-bd"/>
</dbReference>
<dbReference type="InterPro" id="IPR029061">
    <property type="entry name" value="THDP-binding"/>
</dbReference>
<accession>A0A6J6DTN7</accession>
<proteinExistence type="predicted"/>
<organism evidence="8">
    <name type="scientific">freshwater metagenome</name>
    <dbReference type="NCBI Taxonomy" id="449393"/>
    <lineage>
        <taxon>unclassified sequences</taxon>
        <taxon>metagenomes</taxon>
        <taxon>ecological metagenomes</taxon>
    </lineage>
</organism>
<keyword evidence="2" id="KW-0004">4Fe-4S</keyword>
<dbReference type="SUPFAM" id="SSF52518">
    <property type="entry name" value="Thiamin diphosphate-binding fold (THDP-binding)"/>
    <property type="match status" value="2"/>
</dbReference>
<reference evidence="8" key="1">
    <citation type="submission" date="2020-05" db="EMBL/GenBank/DDBJ databases">
        <authorList>
            <person name="Chiriac C."/>
            <person name="Salcher M."/>
            <person name="Ghai R."/>
            <person name="Kavagutti S V."/>
        </authorList>
    </citation>
    <scope>NUCLEOTIDE SEQUENCE</scope>
</reference>
<feature type="domain" description="4Fe-4S ferredoxin-type" evidence="7">
    <location>
        <begin position="643"/>
        <end position="675"/>
    </location>
</feature>
<dbReference type="InterPro" id="IPR009014">
    <property type="entry name" value="Transketo_C/PFOR_II"/>
</dbReference>
<evidence type="ECO:0000259" key="7">
    <source>
        <dbReference type="PROSITE" id="PS51379"/>
    </source>
</evidence>
<dbReference type="InterPro" id="IPR017896">
    <property type="entry name" value="4Fe4S_Fe-S-bd"/>
</dbReference>
<dbReference type="Pfam" id="PF02775">
    <property type="entry name" value="TPP_enzyme_C"/>
    <property type="match status" value="1"/>
</dbReference>
<dbReference type="InterPro" id="IPR002880">
    <property type="entry name" value="Pyrv_Fd/Flavodoxin_OxRdtase_N"/>
</dbReference>
<name>A0A6J6DTN7_9ZZZZ</name>
<evidence type="ECO:0000256" key="4">
    <source>
        <dbReference type="ARBA" id="ARBA00023002"/>
    </source>
</evidence>
<dbReference type="PROSITE" id="PS51379">
    <property type="entry name" value="4FE4S_FER_2"/>
    <property type="match status" value="1"/>
</dbReference>
<keyword evidence="1" id="KW-0813">Transport</keyword>
<dbReference type="SUPFAM" id="SSF53323">
    <property type="entry name" value="Pyruvate-ferredoxin oxidoreductase, PFOR, domain III"/>
    <property type="match status" value="1"/>
</dbReference>
<dbReference type="InterPro" id="IPR002869">
    <property type="entry name" value="Pyrv_flavodox_OxRed_cen"/>
</dbReference>
<evidence type="ECO:0000256" key="5">
    <source>
        <dbReference type="ARBA" id="ARBA00023004"/>
    </source>
</evidence>
<keyword evidence="6" id="KW-0411">Iron-sulfur</keyword>
<dbReference type="PANTHER" id="PTHR48084">
    <property type="entry name" value="2-OXOGLUTARATE OXIDOREDUCTASE SUBUNIT KORB-RELATED"/>
    <property type="match status" value="1"/>
</dbReference>
<keyword evidence="2" id="KW-0479">Metal-binding</keyword>
<dbReference type="GO" id="GO:0051539">
    <property type="term" value="F:4 iron, 4 sulfur cluster binding"/>
    <property type="evidence" value="ECO:0007669"/>
    <property type="project" value="UniProtKB-KW"/>
</dbReference>
<dbReference type="NCBIfam" id="NF009589">
    <property type="entry name" value="PRK13030.1"/>
    <property type="match status" value="1"/>
</dbReference>
<dbReference type="Pfam" id="PF20169">
    <property type="entry name" value="DUF6537"/>
    <property type="match status" value="1"/>
</dbReference>
<protein>
    <submittedName>
        <fullName evidence="8">Unannotated protein</fullName>
    </submittedName>
</protein>
<keyword evidence="4" id="KW-0560">Oxidoreductase</keyword>
<dbReference type="Gene3D" id="3.40.920.10">
    <property type="entry name" value="Pyruvate-ferredoxin oxidoreductase, PFOR, domain III"/>
    <property type="match status" value="1"/>
</dbReference>
<sequence length="1157" mass="122939">MIHDPAAETRPPIAPYRLDDRYRRDDGTVFLSGAQALARLPYEQLRLDRAAGLRTAAYVTGYPGSPLAGYDGDAAAVAALAAADGLHLVHQPAVNEELAATAVMGSQLTVTLESCRYDGVLGIWYGKSPGLDRASDALRHAVFAGASAMGGAIALVGDDPSAKSSTLPSSCDATLVDLRMPVLFPGDVQDAVDLGRHAVALSRASGLWTAIKVTESVADGTGTVELHPDRIVPVIPVVEVDGPHGRVPFRPMPSGRLITPYTLELERELLQVRLEVARRYGAENGLNAVTVRGADDWIGIVASGSTFGETREALRLLGLRTDDDLRAAGVRVLRLRLPVPLDAAVVREFAAGLSEVFVVEDKNPTLELRVLETLYAQAERPVVTGKRAPDGTPLLPATSSLTADAIVPHLRARLAQRLAPERLAPPAPAAGERRLIPLSVTRTPYFCSGCPHNTSTRAPEGALVGGGIGCHTMVLLMEQGPFGHVVGVTAMGNEGAQWFGMAPFVDEPHLFQNIGDGTLFHSGMLAVRAAVASGTNITYKVLYNGAVSMTGGQLPSGQLDVPALATVFLAEGVRRVLVTTDDPGRYRGVSLPHGVDVWSRDRIIEAQESLARTAGTTVLIHDQRCAAELRRDRKRGRAAMPGWRLVIDERVCEGCGDCGAKSNCLSVQPVDTPFGRKTAIDQASCNLDASCLDGDCPSFLTVRPARRLGRLRRRRADAPGRASGRAARTRRTVDPATLAEPVVVVDRDDCTVRLSGIGGTGVVTVSQILGTAAMLDGFQVRGLDQTGLSQKAGPVVSDVRITRGEPRASNRASAGSVDALLAFDVLVASSDTHVVGASSDRTHVVASTSAVGTGSMVVHPGTPFPRGEALDRLRASSRSVSTIDAIANTTAALGDAAMANVYLLGVAVQQGVVPVSPACIEEAISLNGVAVDKNLAAFRAGRADAHDDAAARAPSAPEHLDELVDRLADDLTGYQSARYARRFREVVDRTRPCADEAFTRAVAVHLHKLMAYKDEYEVARLLLLPSSRAAAEAVAGPGARVQWNLHPPLLRAMGLRNKLHLGRWATPIMVALRAGRRVRGTPLDVFGFAALRRTERAMVAEYGAAVDRLVAGWRPEVAGEAIAIASLPDRVRGYEHLKAERAAAYRDELRSRLESFG</sequence>
<keyword evidence="3" id="KW-0249">Electron transport</keyword>
<dbReference type="PANTHER" id="PTHR48084:SF3">
    <property type="entry name" value="SUBUNIT OF PYRUVATE:FLAVODOXIN OXIDOREDUCTASE"/>
    <property type="match status" value="1"/>
</dbReference>
<dbReference type="InterPro" id="IPR046667">
    <property type="entry name" value="DUF6537"/>
</dbReference>
<evidence type="ECO:0000256" key="3">
    <source>
        <dbReference type="ARBA" id="ARBA00022982"/>
    </source>
</evidence>
<evidence type="ECO:0000313" key="8">
    <source>
        <dbReference type="EMBL" id="CAB4564448.1"/>
    </source>
</evidence>
<dbReference type="EMBL" id="CAEZSR010000071">
    <property type="protein sequence ID" value="CAB4564448.1"/>
    <property type="molecule type" value="Genomic_DNA"/>
</dbReference>
<dbReference type="GO" id="GO:0030976">
    <property type="term" value="F:thiamine pyrophosphate binding"/>
    <property type="evidence" value="ECO:0007669"/>
    <property type="project" value="InterPro"/>
</dbReference>
<dbReference type="CDD" id="cd07034">
    <property type="entry name" value="TPP_PYR_PFOR_IOR-alpha_like"/>
    <property type="match status" value="1"/>
</dbReference>
<dbReference type="InterPro" id="IPR051457">
    <property type="entry name" value="2-oxoacid:Fd_oxidoreductase"/>
</dbReference>
<dbReference type="GO" id="GO:0016625">
    <property type="term" value="F:oxidoreductase activity, acting on the aldehyde or oxo group of donors, iron-sulfur protein as acceptor"/>
    <property type="evidence" value="ECO:0007669"/>
    <property type="project" value="UniProtKB-ARBA"/>
</dbReference>
<keyword evidence="5" id="KW-0408">Iron</keyword>
<evidence type="ECO:0000256" key="1">
    <source>
        <dbReference type="ARBA" id="ARBA00022448"/>
    </source>
</evidence>
<dbReference type="NCBIfam" id="NF009588">
    <property type="entry name" value="PRK13029.1"/>
    <property type="match status" value="1"/>
</dbReference>